<evidence type="ECO:0000259" key="8">
    <source>
        <dbReference type="Pfam" id="PF00557"/>
    </source>
</evidence>
<dbReference type="GO" id="GO:0004239">
    <property type="term" value="F:initiator methionyl aminopeptidase activity"/>
    <property type="evidence" value="ECO:0007669"/>
    <property type="project" value="UniProtKB-UniRule"/>
</dbReference>
<dbReference type="CDD" id="cd01086">
    <property type="entry name" value="MetAP1"/>
    <property type="match status" value="1"/>
</dbReference>
<dbReference type="Gene3D" id="3.90.230.10">
    <property type="entry name" value="Creatinase/methionine aminopeptidase superfamily"/>
    <property type="match status" value="1"/>
</dbReference>
<dbReference type="InterPro" id="IPR036005">
    <property type="entry name" value="Creatinase/aminopeptidase-like"/>
</dbReference>
<feature type="binding site" evidence="6">
    <location>
        <position position="114"/>
    </location>
    <ligand>
        <name>a divalent metal cation</name>
        <dbReference type="ChEBI" id="CHEBI:60240"/>
        <label>1</label>
    </ligand>
</feature>
<evidence type="ECO:0000256" key="3">
    <source>
        <dbReference type="ARBA" id="ARBA00022670"/>
    </source>
</evidence>
<feature type="binding site" evidence="6">
    <location>
        <position position="103"/>
    </location>
    <ligand>
        <name>a divalent metal cation</name>
        <dbReference type="ChEBI" id="CHEBI:60240"/>
        <label>1</label>
    </ligand>
</feature>
<comment type="function">
    <text evidence="1 6">Removes the N-terminal methionine from nascent proteins. The N-terminal methionine is often cleaved when the second residue in the primary sequence is small and uncharged (Met-Ala-, Cys, Gly, Pro, Ser, Thr, or Val). Requires deformylation of the N(alpha)-formylated initiator methionine before it can be hydrolyzed.</text>
</comment>
<comment type="caution">
    <text evidence="9">The sequence shown here is derived from an EMBL/GenBank/DDBJ whole genome shotgun (WGS) entry which is preliminary data.</text>
</comment>
<keyword evidence="2 6" id="KW-0031">Aminopeptidase</keyword>
<dbReference type="InterPro" id="IPR002467">
    <property type="entry name" value="Pept_M24A_MAP1"/>
</dbReference>
<dbReference type="SUPFAM" id="SSF55920">
    <property type="entry name" value="Creatinase/aminopeptidase"/>
    <property type="match status" value="1"/>
</dbReference>
<dbReference type="InterPro" id="IPR000994">
    <property type="entry name" value="Pept_M24"/>
</dbReference>
<comment type="catalytic activity">
    <reaction evidence="6 7">
        <text>Release of N-terminal amino acids, preferentially methionine, from peptides and arylamides.</text>
        <dbReference type="EC" id="3.4.11.18"/>
    </reaction>
</comment>
<dbReference type="InterPro" id="IPR001714">
    <property type="entry name" value="Pept_M24_MAP"/>
</dbReference>
<evidence type="ECO:0000313" key="9">
    <source>
        <dbReference type="EMBL" id="RFM22963.1"/>
    </source>
</evidence>
<sequence length="279" mass="30900">MVTARSEREIELMRESGRIVAETLDMLSEEIREGITTKRLDELAEEYIRSQEAIPSFLGYVPKGARGVRPYPATLCTSINEEVVHGIPSPKRVIKDGDIISIDCGVYKNGYHADAARTFLVGDVKPEVVKLVQVTETCLELGIREAVVGKRLYDISAAIQEYAESFGYGVIENMVGHGIGTRLHEEPPVPNIGKRNTGIFLREGMCLAIEPMINLGKSRKSIIAADTWTAITADRKPAAHFEHTVVVRKGKAEILTLSRKQKPVLEETTKHSEALNHPE</sequence>
<accession>A0A395LWB3</accession>
<dbReference type="PANTHER" id="PTHR43330:SF27">
    <property type="entry name" value="METHIONINE AMINOPEPTIDASE"/>
    <property type="match status" value="1"/>
</dbReference>
<comment type="cofactor">
    <cofactor evidence="6">
        <name>Co(2+)</name>
        <dbReference type="ChEBI" id="CHEBI:48828"/>
    </cofactor>
    <cofactor evidence="6">
        <name>Zn(2+)</name>
        <dbReference type="ChEBI" id="CHEBI:29105"/>
    </cofactor>
    <cofactor evidence="6">
        <name>Mn(2+)</name>
        <dbReference type="ChEBI" id="CHEBI:29035"/>
    </cofactor>
    <cofactor evidence="6">
        <name>Fe(2+)</name>
        <dbReference type="ChEBI" id="CHEBI:29033"/>
    </cofactor>
    <text evidence="6">Binds 2 divalent metal cations per subunit. Has a high-affinity and a low affinity metal-binding site. The true nature of the physiological cofactor is under debate. The enzyme is active with cobalt, zinc, manganese or divalent iron ions. Most likely, methionine aminopeptidases function as mononuclear Fe(2+)-metalloproteases under physiological conditions, and the catalytically relevant metal-binding site has been assigned to the histidine-containing high-affinity site.</text>
</comment>
<keyword evidence="5 6" id="KW-0378">Hydrolase</keyword>
<gene>
    <name evidence="6 9" type="primary">map</name>
    <name evidence="9" type="ORF">D0433_13045</name>
</gene>
<dbReference type="AlphaFoldDB" id="A0A395LWB3"/>
<dbReference type="Pfam" id="PF00557">
    <property type="entry name" value="Peptidase_M24"/>
    <property type="match status" value="1"/>
</dbReference>
<evidence type="ECO:0000256" key="5">
    <source>
        <dbReference type="ARBA" id="ARBA00022801"/>
    </source>
</evidence>
<dbReference type="GO" id="GO:0070006">
    <property type="term" value="F:metalloaminopeptidase activity"/>
    <property type="evidence" value="ECO:0007669"/>
    <property type="project" value="UniProtKB-UniRule"/>
</dbReference>
<evidence type="ECO:0000313" key="10">
    <source>
        <dbReference type="Proteomes" id="UP000266389"/>
    </source>
</evidence>
<dbReference type="PANTHER" id="PTHR43330">
    <property type="entry name" value="METHIONINE AMINOPEPTIDASE"/>
    <property type="match status" value="1"/>
</dbReference>
<keyword evidence="4 6" id="KW-0479">Metal-binding</keyword>
<evidence type="ECO:0000256" key="6">
    <source>
        <dbReference type="HAMAP-Rule" id="MF_01974"/>
    </source>
</evidence>
<feature type="binding site" evidence="6">
    <location>
        <position position="242"/>
    </location>
    <ligand>
        <name>a divalent metal cation</name>
        <dbReference type="ChEBI" id="CHEBI:60240"/>
        <label>2</label>
        <note>catalytic</note>
    </ligand>
</feature>
<feature type="binding site" evidence="6">
    <location>
        <position position="177"/>
    </location>
    <ligand>
        <name>a divalent metal cation</name>
        <dbReference type="ChEBI" id="CHEBI:60240"/>
        <label>2</label>
        <note>catalytic</note>
    </ligand>
</feature>
<organism evidence="9 10">
    <name type="scientific">Candidatus Thermochlorobacter aerophilus</name>
    <dbReference type="NCBI Taxonomy" id="1868324"/>
    <lineage>
        <taxon>Bacteria</taxon>
        <taxon>Pseudomonadati</taxon>
        <taxon>Chlorobiota</taxon>
        <taxon>Chlorobiia</taxon>
        <taxon>Chlorobiales</taxon>
        <taxon>Candidatus Thermochlorobacteriaceae</taxon>
        <taxon>Candidatus Thermochlorobacter</taxon>
    </lineage>
</organism>
<feature type="binding site" evidence="6">
    <location>
        <position position="85"/>
    </location>
    <ligand>
        <name>substrate</name>
    </ligand>
</feature>
<feature type="binding site" evidence="6">
    <location>
        <position position="242"/>
    </location>
    <ligand>
        <name>a divalent metal cation</name>
        <dbReference type="ChEBI" id="CHEBI:60240"/>
        <label>1</label>
    </ligand>
</feature>
<dbReference type="Proteomes" id="UP000266389">
    <property type="component" value="Unassembled WGS sequence"/>
</dbReference>
<reference evidence="9 10" key="1">
    <citation type="journal article" date="2011" name="ISME J.">
        <title>Community ecology of hot spring cyanobacterial mats: predominant populations and their functional potential.</title>
        <authorList>
            <person name="Klatt C.G."/>
            <person name="Wood J.M."/>
            <person name="Rusch D.B."/>
            <person name="Bateson M.M."/>
            <person name="Hamamura N."/>
            <person name="Heidelberg J.F."/>
            <person name="Grossman A.R."/>
            <person name="Bhaya D."/>
            <person name="Cohan F.M."/>
            <person name="Kuhl M."/>
            <person name="Bryant D.A."/>
            <person name="Ward D.M."/>
        </authorList>
    </citation>
    <scope>NUCLEOTIDE SEQUENCE [LARGE SCALE GENOMIC DNA]</scope>
    <source>
        <strain evidence="9">OS</strain>
    </source>
</reference>
<feature type="binding site" evidence="6">
    <location>
        <position position="114"/>
    </location>
    <ligand>
        <name>a divalent metal cation</name>
        <dbReference type="ChEBI" id="CHEBI:60240"/>
        <label>2</label>
        <note>catalytic</note>
    </ligand>
</feature>
<evidence type="ECO:0000256" key="7">
    <source>
        <dbReference type="RuleBase" id="RU003653"/>
    </source>
</evidence>
<keyword evidence="3 6" id="KW-0645">Protease</keyword>
<feature type="domain" description="Peptidase M24" evidence="8">
    <location>
        <begin position="11"/>
        <end position="248"/>
    </location>
</feature>
<dbReference type="GO" id="GO:0006508">
    <property type="term" value="P:proteolysis"/>
    <property type="evidence" value="ECO:0007669"/>
    <property type="project" value="UniProtKB-KW"/>
</dbReference>
<proteinExistence type="inferred from homology"/>
<name>A0A395LWB3_9BACT</name>
<evidence type="ECO:0000256" key="4">
    <source>
        <dbReference type="ARBA" id="ARBA00022723"/>
    </source>
</evidence>
<dbReference type="GO" id="GO:0005829">
    <property type="term" value="C:cytosol"/>
    <property type="evidence" value="ECO:0007669"/>
    <property type="project" value="TreeGrafter"/>
</dbReference>
<dbReference type="EMBL" id="PHFL01000071">
    <property type="protein sequence ID" value="RFM22963.1"/>
    <property type="molecule type" value="Genomic_DNA"/>
</dbReference>
<protein>
    <recommendedName>
        <fullName evidence="6 7">Methionine aminopeptidase</fullName>
        <shortName evidence="6">MAP</shortName>
        <shortName evidence="6">MetAP</shortName>
        <ecNumber evidence="6 7">3.4.11.18</ecNumber>
    </recommendedName>
    <alternativeName>
        <fullName evidence="6">Peptidase M</fullName>
    </alternativeName>
</protein>
<feature type="binding site" evidence="6">
    <location>
        <position position="184"/>
    </location>
    <ligand>
        <name>substrate</name>
    </ligand>
</feature>
<dbReference type="NCBIfam" id="TIGR00500">
    <property type="entry name" value="met_pdase_I"/>
    <property type="match status" value="1"/>
</dbReference>
<feature type="binding site" evidence="6">
    <location>
        <position position="210"/>
    </location>
    <ligand>
        <name>a divalent metal cation</name>
        <dbReference type="ChEBI" id="CHEBI:60240"/>
        <label>2</label>
        <note>catalytic</note>
    </ligand>
</feature>
<dbReference type="GO" id="GO:0046872">
    <property type="term" value="F:metal ion binding"/>
    <property type="evidence" value="ECO:0007669"/>
    <property type="project" value="UniProtKB-UniRule"/>
</dbReference>
<dbReference type="HAMAP" id="MF_01974">
    <property type="entry name" value="MetAP_1"/>
    <property type="match status" value="1"/>
</dbReference>
<comment type="similarity">
    <text evidence="6">Belongs to the peptidase M24A family. Methionine aminopeptidase type 1 subfamily.</text>
</comment>
<evidence type="ECO:0000256" key="1">
    <source>
        <dbReference type="ARBA" id="ARBA00002521"/>
    </source>
</evidence>
<comment type="subunit">
    <text evidence="6">Monomer.</text>
</comment>
<dbReference type="PRINTS" id="PR00599">
    <property type="entry name" value="MAPEPTIDASE"/>
</dbReference>
<evidence type="ECO:0000256" key="2">
    <source>
        <dbReference type="ARBA" id="ARBA00022438"/>
    </source>
</evidence>
<dbReference type="EC" id="3.4.11.18" evidence="6 7"/>